<name>A0A068RW99_9FUNG</name>
<evidence type="ECO:0000313" key="5">
    <source>
        <dbReference type="Proteomes" id="UP000027586"/>
    </source>
</evidence>
<keyword evidence="4" id="KW-0378">Hydrolase</keyword>
<keyword evidence="2" id="KW-0479">Metal-binding</keyword>
<dbReference type="VEuPathDB" id="FungiDB:LCOR_05674.1"/>
<dbReference type="GO" id="GO:0046872">
    <property type="term" value="F:metal ion binding"/>
    <property type="evidence" value="ECO:0007669"/>
    <property type="project" value="UniProtKB-KW"/>
</dbReference>
<dbReference type="SUPFAM" id="SSF56529">
    <property type="entry name" value="FAH"/>
    <property type="match status" value="1"/>
</dbReference>
<comment type="similarity">
    <text evidence="1">Belongs to the FAH family.</text>
</comment>
<dbReference type="STRING" id="1263082.A0A068RW99"/>
<evidence type="ECO:0000256" key="1">
    <source>
        <dbReference type="ARBA" id="ARBA00010211"/>
    </source>
</evidence>
<dbReference type="AlphaFoldDB" id="A0A068RW99"/>
<sequence length="292" mass="31533">MTPAWNRLIRFIASDGNTYYGEPIVASEDATVDQLATQGTLEAKVISGDALSDDAVVTDQVVKVSQLLAPLAQSEVPIFKCVGLNYKAHIAEGGRTPPPYPSIFIKPTHSHADAFEDIPIPKLAHPTTDYEGELAIVIGKTGKDIPLDKVSEYIAGYTTCNDVSNRQWQRDPKFAGGVPQWCFSKGFDKYAPFGPAIVSNKVLGERPGLDLTTKVNGEVRQSTNTSDLLFHVPEIVSFVSQGTTIEKGTIILTGTPAGVAMGMKEPKWLKDGDVVEVEIAKIGKISNKMVFA</sequence>
<comment type="caution">
    <text evidence="4">The sequence shown here is derived from an EMBL/GenBank/DDBJ whole genome shotgun (WGS) entry which is preliminary data.</text>
</comment>
<dbReference type="EMBL" id="CBTN010000023">
    <property type="protein sequence ID" value="CDH54428.1"/>
    <property type="molecule type" value="Genomic_DNA"/>
</dbReference>
<evidence type="ECO:0000256" key="2">
    <source>
        <dbReference type="ARBA" id="ARBA00022723"/>
    </source>
</evidence>
<evidence type="ECO:0000259" key="3">
    <source>
        <dbReference type="Pfam" id="PF01557"/>
    </source>
</evidence>
<feature type="domain" description="Fumarylacetoacetase-like C-terminal" evidence="3">
    <location>
        <begin position="81"/>
        <end position="289"/>
    </location>
</feature>
<dbReference type="OrthoDB" id="411064at2759"/>
<dbReference type="Pfam" id="PF01557">
    <property type="entry name" value="FAA_hydrolase"/>
    <property type="match status" value="1"/>
</dbReference>
<dbReference type="InterPro" id="IPR011234">
    <property type="entry name" value="Fumarylacetoacetase-like_C"/>
</dbReference>
<reference evidence="4" key="1">
    <citation type="submission" date="2013-08" db="EMBL/GenBank/DDBJ databases">
        <title>Gene expansion shapes genome architecture in the human pathogen Lichtheimia corymbifera: an evolutionary genomics analysis in the ancient terrestrial Mucorales (Mucoromycotina).</title>
        <authorList>
            <person name="Schwartze V.U."/>
            <person name="Winter S."/>
            <person name="Shelest E."/>
            <person name="Marcet-Houben M."/>
            <person name="Horn F."/>
            <person name="Wehner S."/>
            <person name="Hoffmann K."/>
            <person name="Riege K."/>
            <person name="Sammeth M."/>
            <person name="Nowrousian M."/>
            <person name="Valiante V."/>
            <person name="Linde J."/>
            <person name="Jacobsen I.D."/>
            <person name="Marz M."/>
            <person name="Brakhage A.A."/>
            <person name="Gabaldon T."/>
            <person name="Bocker S."/>
            <person name="Voigt K."/>
        </authorList>
    </citation>
    <scope>NUCLEOTIDE SEQUENCE [LARGE SCALE GENOMIC DNA]</scope>
    <source>
        <strain evidence="4">FSU 9682</strain>
    </source>
</reference>
<dbReference type="PANTHER" id="PTHR11820:SF100">
    <property type="entry name" value="FUMARYLACETOACETATE HYDROLASE FAMILY PROTEIN (AFU_ORTHOLOGUE AFUA_4G01490)"/>
    <property type="match status" value="1"/>
</dbReference>
<accession>A0A068RW99</accession>
<dbReference type="FunFam" id="3.90.850.10:FF:000002">
    <property type="entry name" value="2-hydroxyhepta-2,4-diene-1,7-dioate isomerase"/>
    <property type="match status" value="1"/>
</dbReference>
<keyword evidence="5" id="KW-1185">Reference proteome</keyword>
<dbReference type="GO" id="GO:0050163">
    <property type="term" value="F:oxaloacetate tautomerase activity"/>
    <property type="evidence" value="ECO:0007669"/>
    <property type="project" value="UniProtKB-ARBA"/>
</dbReference>
<dbReference type="Proteomes" id="UP000027586">
    <property type="component" value="Unassembled WGS sequence"/>
</dbReference>
<protein>
    <submittedName>
        <fullName evidence="4">Fumarylacetoacetate hydrolase domain-containingprotein 2</fullName>
    </submittedName>
</protein>
<dbReference type="InterPro" id="IPR036663">
    <property type="entry name" value="Fumarylacetoacetase_C_sf"/>
</dbReference>
<dbReference type="Gene3D" id="3.90.850.10">
    <property type="entry name" value="Fumarylacetoacetase-like, C-terminal domain"/>
    <property type="match status" value="1"/>
</dbReference>
<evidence type="ECO:0000313" key="4">
    <source>
        <dbReference type="EMBL" id="CDH54428.1"/>
    </source>
</evidence>
<dbReference type="PANTHER" id="PTHR11820">
    <property type="entry name" value="ACYLPYRUVASE"/>
    <property type="match status" value="1"/>
</dbReference>
<gene>
    <name evidence="4" type="ORF">LCOR_05674.1</name>
</gene>
<dbReference type="GO" id="GO:0006107">
    <property type="term" value="P:oxaloacetate metabolic process"/>
    <property type="evidence" value="ECO:0007669"/>
    <property type="project" value="UniProtKB-ARBA"/>
</dbReference>
<proteinExistence type="inferred from homology"/>
<organism evidence="4 5">
    <name type="scientific">Lichtheimia corymbifera JMRC:FSU:9682</name>
    <dbReference type="NCBI Taxonomy" id="1263082"/>
    <lineage>
        <taxon>Eukaryota</taxon>
        <taxon>Fungi</taxon>
        <taxon>Fungi incertae sedis</taxon>
        <taxon>Mucoromycota</taxon>
        <taxon>Mucoromycotina</taxon>
        <taxon>Mucoromycetes</taxon>
        <taxon>Mucorales</taxon>
        <taxon>Lichtheimiaceae</taxon>
        <taxon>Lichtheimia</taxon>
    </lineage>
</organism>
<dbReference type="GO" id="GO:0016787">
    <property type="term" value="F:hydrolase activity"/>
    <property type="evidence" value="ECO:0007669"/>
    <property type="project" value="UniProtKB-KW"/>
</dbReference>